<name>A0ABY3NAE2_ELIMR</name>
<dbReference type="Proteomes" id="UP000324513">
    <property type="component" value="Unassembled WGS sequence"/>
</dbReference>
<accession>A0ABY3NAE2</accession>
<organism evidence="1 2">
    <name type="scientific">Elizabethkingia miricola</name>
    <name type="common">Chryseobacterium miricola</name>
    <dbReference type="NCBI Taxonomy" id="172045"/>
    <lineage>
        <taxon>Bacteria</taxon>
        <taxon>Pseudomonadati</taxon>
        <taxon>Bacteroidota</taxon>
        <taxon>Flavobacteriia</taxon>
        <taxon>Flavobacteriales</taxon>
        <taxon>Weeksellaceae</taxon>
        <taxon>Elizabethkingia</taxon>
    </lineage>
</organism>
<sequence length="134" mass="15413">METPKEQAIKAAYGEHWDKVKDYVNLDNGIAEVPSSVNRTEYLKVFKLIATWPDTEGFKQMLIPYSLEGLENNRGWTRIESEVDLPKYNSAGDFYVMSNEGNKKLLNGGNAVRNAYRLKTITHWQLIETKLPIF</sequence>
<evidence type="ECO:0000313" key="2">
    <source>
        <dbReference type="Proteomes" id="UP000324513"/>
    </source>
</evidence>
<evidence type="ECO:0008006" key="3">
    <source>
        <dbReference type="Google" id="ProtNLM"/>
    </source>
</evidence>
<evidence type="ECO:0000313" key="1">
    <source>
        <dbReference type="EMBL" id="TYO83770.1"/>
    </source>
</evidence>
<protein>
    <recommendedName>
        <fullName evidence="3">DUF551 domain-containing protein</fullName>
    </recommendedName>
</protein>
<proteinExistence type="predicted"/>
<comment type="caution">
    <text evidence="1">The sequence shown here is derived from an EMBL/GenBank/DDBJ whole genome shotgun (WGS) entry which is preliminary data.</text>
</comment>
<dbReference type="EMBL" id="VNHK01000027">
    <property type="protein sequence ID" value="TYO83770.1"/>
    <property type="molecule type" value="Genomic_DNA"/>
</dbReference>
<gene>
    <name evidence="1" type="ORF">LX74_04047</name>
</gene>
<reference evidence="1 2" key="1">
    <citation type="submission" date="2019-07" db="EMBL/GenBank/DDBJ databases">
        <title>Genomic Encyclopedia of Archaeal and Bacterial Type Strains, Phase II (KMG-II): from individual species to whole genera.</title>
        <authorList>
            <person name="Goeker M."/>
        </authorList>
    </citation>
    <scope>NUCLEOTIDE SEQUENCE [LARGE SCALE GENOMIC DNA]</scope>
    <source>
        <strain evidence="1 2">DSM 14571</strain>
    </source>
</reference>
<dbReference type="RefSeq" id="WP_065082236.1">
    <property type="nucleotide sequence ID" value="NZ_FLSS01000031.1"/>
</dbReference>
<keyword evidence="2" id="KW-1185">Reference proteome</keyword>